<proteinExistence type="predicted"/>
<dbReference type="EMBL" id="MKQP01000034">
    <property type="protein sequence ID" value="OMD28070.1"/>
    <property type="molecule type" value="Genomic_DNA"/>
</dbReference>
<dbReference type="GO" id="GO:0006886">
    <property type="term" value="P:intracellular protein transport"/>
    <property type="evidence" value="ECO:0007669"/>
    <property type="project" value="InterPro"/>
</dbReference>
<dbReference type="InterPro" id="IPR036174">
    <property type="entry name" value="Znf_Sec23_Sec24_sf"/>
</dbReference>
<dbReference type="GO" id="GO:0006888">
    <property type="term" value="P:endoplasmic reticulum to Golgi vesicle-mediated transport"/>
    <property type="evidence" value="ECO:0007669"/>
    <property type="project" value="InterPro"/>
</dbReference>
<organism evidence="1 2">
    <name type="scientific">Paenibacillus odorifer</name>
    <dbReference type="NCBI Taxonomy" id="189426"/>
    <lineage>
        <taxon>Bacteria</taxon>
        <taxon>Bacillati</taxon>
        <taxon>Bacillota</taxon>
        <taxon>Bacilli</taxon>
        <taxon>Bacillales</taxon>
        <taxon>Paenibacillaceae</taxon>
        <taxon>Paenibacillus</taxon>
    </lineage>
</organism>
<dbReference type="Proteomes" id="UP000187465">
    <property type="component" value="Unassembled WGS sequence"/>
</dbReference>
<sequence>MFYGGDDNLKLFIDWLNRNRIRRCEACNTELNIYSYFSDESQILYCVACNKYYIRADKSSPIFKYEVSEGLLKIWEMDPYHSYYTGIPISEAYEPKWIKFLRKILR</sequence>
<dbReference type="GO" id="GO:0008270">
    <property type="term" value="F:zinc ion binding"/>
    <property type="evidence" value="ECO:0007669"/>
    <property type="project" value="InterPro"/>
</dbReference>
<protein>
    <submittedName>
        <fullName evidence="1">Uncharacterized protein</fullName>
    </submittedName>
</protein>
<name>A0A1R0X424_9BACL</name>
<gene>
    <name evidence="1" type="ORF">BJP51_02910</name>
</gene>
<reference evidence="1 2" key="1">
    <citation type="submission" date="2016-10" db="EMBL/GenBank/DDBJ databases">
        <title>Paenibacillus species isolates.</title>
        <authorList>
            <person name="Beno S.M."/>
        </authorList>
    </citation>
    <scope>NUCLEOTIDE SEQUENCE [LARGE SCALE GENOMIC DNA]</scope>
    <source>
        <strain evidence="1 2">FSL H7-0604</strain>
    </source>
</reference>
<dbReference type="GO" id="GO:0030127">
    <property type="term" value="C:COPII vesicle coat"/>
    <property type="evidence" value="ECO:0007669"/>
    <property type="project" value="InterPro"/>
</dbReference>
<evidence type="ECO:0000313" key="1">
    <source>
        <dbReference type="EMBL" id="OMD28070.1"/>
    </source>
</evidence>
<evidence type="ECO:0000313" key="2">
    <source>
        <dbReference type="Proteomes" id="UP000187465"/>
    </source>
</evidence>
<comment type="caution">
    <text evidence="1">The sequence shown here is derived from an EMBL/GenBank/DDBJ whole genome shotgun (WGS) entry which is preliminary data.</text>
</comment>
<dbReference type="AlphaFoldDB" id="A0A1R0X424"/>
<dbReference type="SUPFAM" id="SSF82919">
    <property type="entry name" value="Zn-finger domain of Sec23/24"/>
    <property type="match status" value="1"/>
</dbReference>
<accession>A0A1R0X424</accession>